<reference evidence="3 4" key="1">
    <citation type="submission" date="2018-10" db="EMBL/GenBank/DDBJ databases">
        <authorList>
            <person name="Jung H.S."/>
            <person name="Jeon C.O."/>
        </authorList>
    </citation>
    <scope>NUCLEOTIDE SEQUENCE [LARGE SCALE GENOMIC DNA]</scope>
    <source>
        <strain evidence="3 4">MA-7-27</strain>
    </source>
</reference>
<dbReference type="EMBL" id="RCNT01000010">
    <property type="protein sequence ID" value="RMA40931.1"/>
    <property type="molecule type" value="Genomic_DNA"/>
</dbReference>
<feature type="domain" description="Outer membrane protein beta-barrel" evidence="2">
    <location>
        <begin position="66"/>
        <end position="246"/>
    </location>
</feature>
<dbReference type="Proteomes" id="UP000281343">
    <property type="component" value="Unassembled WGS sequence"/>
</dbReference>
<gene>
    <name evidence="3" type="ORF">D9R08_17420</name>
</gene>
<protein>
    <submittedName>
        <fullName evidence="3">Porin family protein</fullName>
    </submittedName>
</protein>
<sequence>MTGCPLPDCRPVAEMQPIWTRTRAGDIALNLHIPPPVPRQSCRSFAQLEMETWLMQKILKTLGLATACSLTLATASLAQDALQWQGFYGGLQANSISPEIDGLFIPLGSGQSVGVFGGYNHAVGDHFVIGGELNYNSDTSIEITPAMDLTLEGLLTIRARAGYAIGNALFYGSLGYAQTDVSITGAPFTLEADGAIFGLGVEAMLTSNISARIEYIRSDMDLSGGPIPPGTNVNADSVTMGIAYHF</sequence>
<dbReference type="InterPro" id="IPR011250">
    <property type="entry name" value="OMP/PagP_B-barrel"/>
</dbReference>
<keyword evidence="1" id="KW-0732">Signal</keyword>
<evidence type="ECO:0000256" key="1">
    <source>
        <dbReference type="ARBA" id="ARBA00022729"/>
    </source>
</evidence>
<dbReference type="Gene3D" id="2.40.160.20">
    <property type="match status" value="1"/>
</dbReference>
<keyword evidence="4" id="KW-1185">Reference proteome</keyword>
<evidence type="ECO:0000259" key="2">
    <source>
        <dbReference type="Pfam" id="PF13505"/>
    </source>
</evidence>
<accession>A0A3L9XWF0</accession>
<name>A0A3L9XWF0_9RHOB</name>
<dbReference type="InterPro" id="IPR027385">
    <property type="entry name" value="Beta-barrel_OMP"/>
</dbReference>
<organism evidence="3 4">
    <name type="scientific">Rhodophyticola porphyridii</name>
    <dbReference type="NCBI Taxonomy" id="1852017"/>
    <lineage>
        <taxon>Bacteria</taxon>
        <taxon>Pseudomonadati</taxon>
        <taxon>Pseudomonadota</taxon>
        <taxon>Alphaproteobacteria</taxon>
        <taxon>Rhodobacterales</taxon>
        <taxon>Roseobacteraceae</taxon>
        <taxon>Rhodophyticola</taxon>
    </lineage>
</organism>
<dbReference type="Pfam" id="PF13505">
    <property type="entry name" value="OMP_b-brl"/>
    <property type="match status" value="1"/>
</dbReference>
<dbReference type="AlphaFoldDB" id="A0A3L9XWF0"/>
<proteinExistence type="predicted"/>
<evidence type="ECO:0000313" key="4">
    <source>
        <dbReference type="Proteomes" id="UP000281343"/>
    </source>
</evidence>
<evidence type="ECO:0000313" key="3">
    <source>
        <dbReference type="EMBL" id="RMA40931.1"/>
    </source>
</evidence>
<dbReference type="SUPFAM" id="SSF56925">
    <property type="entry name" value="OMPA-like"/>
    <property type="match status" value="1"/>
</dbReference>
<comment type="caution">
    <text evidence="3">The sequence shown here is derived from an EMBL/GenBank/DDBJ whole genome shotgun (WGS) entry which is preliminary data.</text>
</comment>